<keyword evidence="2 3" id="KW-0326">Glycosidase</keyword>
<dbReference type="InterPro" id="IPR050314">
    <property type="entry name" value="Glycosyl_Hydrlase_18"/>
</dbReference>
<organism evidence="7 8">
    <name type="scientific">Periplaneta americana</name>
    <name type="common">American cockroach</name>
    <name type="synonym">Blatta americana</name>
    <dbReference type="NCBI Taxonomy" id="6978"/>
    <lineage>
        <taxon>Eukaryota</taxon>
        <taxon>Metazoa</taxon>
        <taxon>Ecdysozoa</taxon>
        <taxon>Arthropoda</taxon>
        <taxon>Hexapoda</taxon>
        <taxon>Insecta</taxon>
        <taxon>Pterygota</taxon>
        <taxon>Neoptera</taxon>
        <taxon>Polyneoptera</taxon>
        <taxon>Dictyoptera</taxon>
        <taxon>Blattodea</taxon>
        <taxon>Blattoidea</taxon>
        <taxon>Blattidae</taxon>
        <taxon>Blattinae</taxon>
        <taxon>Periplaneta</taxon>
    </lineage>
</organism>
<evidence type="ECO:0000256" key="3">
    <source>
        <dbReference type="RuleBase" id="RU000489"/>
    </source>
</evidence>
<evidence type="ECO:0000256" key="4">
    <source>
        <dbReference type="RuleBase" id="RU004453"/>
    </source>
</evidence>
<comment type="similarity">
    <text evidence="4">Belongs to the glycosyl hydrolase 18 family.</text>
</comment>
<dbReference type="PANTHER" id="PTHR11177">
    <property type="entry name" value="CHITINASE"/>
    <property type="match status" value="1"/>
</dbReference>
<dbReference type="SUPFAM" id="SSF54556">
    <property type="entry name" value="Chitinase insertion domain"/>
    <property type="match status" value="1"/>
</dbReference>
<dbReference type="InterPro" id="IPR017853">
    <property type="entry name" value="GH"/>
</dbReference>
<reference evidence="7 8" key="1">
    <citation type="journal article" date="2022" name="Allergy">
        <title>Genome assembly and annotation of Periplaneta americana reveal a comprehensive cockroach allergen profile.</title>
        <authorList>
            <person name="Wang L."/>
            <person name="Xiong Q."/>
            <person name="Saelim N."/>
            <person name="Wang L."/>
            <person name="Nong W."/>
            <person name="Wan A.T."/>
            <person name="Shi M."/>
            <person name="Liu X."/>
            <person name="Cao Q."/>
            <person name="Hui J.H.L."/>
            <person name="Sookrung N."/>
            <person name="Leung T.F."/>
            <person name="Tungtrongchitr A."/>
            <person name="Tsui S.K.W."/>
        </authorList>
    </citation>
    <scope>NUCLEOTIDE SEQUENCE [LARGE SCALE GENOMIC DNA]</scope>
    <source>
        <strain evidence="7">PWHHKU_190912</strain>
    </source>
</reference>
<dbReference type="Gene3D" id="3.10.50.10">
    <property type="match status" value="1"/>
</dbReference>
<evidence type="ECO:0000256" key="2">
    <source>
        <dbReference type="ARBA" id="ARBA00023295"/>
    </source>
</evidence>
<gene>
    <name evidence="7" type="ORF">ANN_08145</name>
</gene>
<proteinExistence type="inferred from homology"/>
<name>A0ABQ8T1S8_PERAM</name>
<evidence type="ECO:0000256" key="5">
    <source>
        <dbReference type="SAM" id="Phobius"/>
    </source>
</evidence>
<dbReference type="InterPro" id="IPR011583">
    <property type="entry name" value="Chitinase_II/V-like_cat"/>
</dbReference>
<sequence length="525" mass="58589">MLQSQERMVYLDKNDGLVNVYSKRHCDNALKLPRSLNSVTSDLSCETKELPGTNIHRSLTTVGLIVTVAIVTSFAVYVSWKSLKTIEDRSLLKKLWKMNSNNSGSVEMIHHRTKMYGLAMKQYIDSNQSDKSVSVTTNKPSSVNHGNSRPFKLVCYYSLPNNGTGGDLMPEEIYPSLCTHINIAFARIVNGSLQPASPAVMGIYKRVVALKSGNPSLKVLLSVGGGSEPGGFAAMTATHASRKSFIRQILALLKECGMDGLDLDWEFPAWQSAKRERVHFTQLLMELREELNRRHSKLLVSVAVAAPKPIIDDSYDVIQLADNVDYINVMTYDFHFYVWYLPWTGFNAPLYKEVDESGYFATLNTNWTAFYWESKGMPKEKIVVGLPTYGHSFKLINEDNHGPSAPASGFGTLGDEGFVSYPEACQFVSDGAASVFDRESRVPYAFKNTDWISFDDERSLAYKAEYITNGGYGGAMIWSLNMDDFKGQCSDNGQSWFPLVTKVKSVLEDDELLQMELSLTKALGI</sequence>
<evidence type="ECO:0000256" key="1">
    <source>
        <dbReference type="ARBA" id="ARBA00022801"/>
    </source>
</evidence>
<dbReference type="InterPro" id="IPR001223">
    <property type="entry name" value="Glyco_hydro18_cat"/>
</dbReference>
<dbReference type="InterPro" id="IPR029070">
    <property type="entry name" value="Chitinase_insertion_sf"/>
</dbReference>
<keyword evidence="1 3" id="KW-0378">Hydrolase</keyword>
<dbReference type="PANTHER" id="PTHR11177:SF390">
    <property type="entry name" value="CHITINASE 11"/>
    <property type="match status" value="1"/>
</dbReference>
<dbReference type="EMBL" id="JAJSOF020000017">
    <property type="protein sequence ID" value="KAJ4440014.1"/>
    <property type="molecule type" value="Genomic_DNA"/>
</dbReference>
<dbReference type="SUPFAM" id="SSF51445">
    <property type="entry name" value="(Trans)glycosidases"/>
    <property type="match status" value="1"/>
</dbReference>
<keyword evidence="8" id="KW-1185">Reference proteome</keyword>
<evidence type="ECO:0000313" key="8">
    <source>
        <dbReference type="Proteomes" id="UP001148838"/>
    </source>
</evidence>
<dbReference type="Proteomes" id="UP001148838">
    <property type="component" value="Unassembled WGS sequence"/>
</dbReference>
<dbReference type="SMART" id="SM00636">
    <property type="entry name" value="Glyco_18"/>
    <property type="match status" value="1"/>
</dbReference>
<dbReference type="PROSITE" id="PS51910">
    <property type="entry name" value="GH18_2"/>
    <property type="match status" value="1"/>
</dbReference>
<keyword evidence="5" id="KW-0812">Transmembrane</keyword>
<protein>
    <recommendedName>
        <fullName evidence="6">GH18 domain-containing protein</fullName>
    </recommendedName>
</protein>
<feature type="transmembrane region" description="Helical" evidence="5">
    <location>
        <begin position="58"/>
        <end position="80"/>
    </location>
</feature>
<keyword evidence="5" id="KW-0472">Membrane</keyword>
<dbReference type="PROSITE" id="PS01095">
    <property type="entry name" value="GH18_1"/>
    <property type="match status" value="1"/>
</dbReference>
<evidence type="ECO:0000259" key="6">
    <source>
        <dbReference type="PROSITE" id="PS51910"/>
    </source>
</evidence>
<evidence type="ECO:0000313" key="7">
    <source>
        <dbReference type="EMBL" id="KAJ4440014.1"/>
    </source>
</evidence>
<accession>A0ABQ8T1S8</accession>
<dbReference type="Gene3D" id="3.20.20.80">
    <property type="entry name" value="Glycosidases"/>
    <property type="match status" value="1"/>
</dbReference>
<dbReference type="Pfam" id="PF00704">
    <property type="entry name" value="Glyco_hydro_18"/>
    <property type="match status" value="1"/>
</dbReference>
<feature type="domain" description="GH18" evidence="6">
    <location>
        <begin position="151"/>
        <end position="510"/>
    </location>
</feature>
<dbReference type="InterPro" id="IPR001579">
    <property type="entry name" value="Glyco_hydro_18_chit_AS"/>
</dbReference>
<keyword evidence="5" id="KW-1133">Transmembrane helix</keyword>
<comment type="caution">
    <text evidence="7">The sequence shown here is derived from an EMBL/GenBank/DDBJ whole genome shotgun (WGS) entry which is preliminary data.</text>
</comment>